<keyword evidence="4" id="KW-1185">Reference proteome</keyword>
<evidence type="ECO:0000313" key="3">
    <source>
        <dbReference type="EMBL" id="CAH2085694.1"/>
    </source>
</evidence>
<dbReference type="SUPFAM" id="SSF57756">
    <property type="entry name" value="Retrovirus zinc finger-like domains"/>
    <property type="match status" value="1"/>
</dbReference>
<dbReference type="SMART" id="SM00343">
    <property type="entry name" value="ZnF_C2HC"/>
    <property type="match status" value="2"/>
</dbReference>
<dbReference type="EMBL" id="CAKOGL010000004">
    <property type="protein sequence ID" value="CAH2085694.1"/>
    <property type="molecule type" value="Genomic_DNA"/>
</dbReference>
<feature type="compositionally biased region" description="Basic and acidic residues" evidence="1">
    <location>
        <begin position="27"/>
        <end position="36"/>
    </location>
</feature>
<comment type="caution">
    <text evidence="3">The sequence shown here is derived from an EMBL/GenBank/DDBJ whole genome shotgun (WGS) entry which is preliminary data.</text>
</comment>
<feature type="compositionally biased region" description="Basic and acidic residues" evidence="1">
    <location>
        <begin position="8"/>
        <end position="20"/>
    </location>
</feature>
<evidence type="ECO:0000313" key="4">
    <source>
        <dbReference type="Proteomes" id="UP001153954"/>
    </source>
</evidence>
<organism evidence="3 4">
    <name type="scientific">Euphydryas editha</name>
    <name type="common">Edith's checkerspot</name>
    <dbReference type="NCBI Taxonomy" id="104508"/>
    <lineage>
        <taxon>Eukaryota</taxon>
        <taxon>Metazoa</taxon>
        <taxon>Ecdysozoa</taxon>
        <taxon>Arthropoda</taxon>
        <taxon>Hexapoda</taxon>
        <taxon>Insecta</taxon>
        <taxon>Pterygota</taxon>
        <taxon>Neoptera</taxon>
        <taxon>Endopterygota</taxon>
        <taxon>Lepidoptera</taxon>
        <taxon>Glossata</taxon>
        <taxon>Ditrysia</taxon>
        <taxon>Papilionoidea</taxon>
        <taxon>Nymphalidae</taxon>
        <taxon>Nymphalinae</taxon>
        <taxon>Euphydryas</taxon>
    </lineage>
</organism>
<name>A0AAU9TFZ8_EUPED</name>
<evidence type="ECO:0000259" key="2">
    <source>
        <dbReference type="SMART" id="SM00343"/>
    </source>
</evidence>
<dbReference type="Proteomes" id="UP001153954">
    <property type="component" value="Unassembled WGS sequence"/>
</dbReference>
<feature type="region of interest" description="Disordered" evidence="1">
    <location>
        <begin position="1"/>
        <end position="111"/>
    </location>
</feature>
<evidence type="ECO:0000256" key="1">
    <source>
        <dbReference type="SAM" id="MobiDB-lite"/>
    </source>
</evidence>
<dbReference type="AlphaFoldDB" id="A0AAU9TFZ8"/>
<feature type="domain" description="CCHC-type" evidence="2">
    <location>
        <begin position="283"/>
        <end position="299"/>
    </location>
</feature>
<sequence>MMLNARFETLEERLLPEKRTRPPLASDRNKTEKEQRPTPYSQREREKKKRRGGNKKPTTFNDSAAEKQTSTNNSSQLLSPSVENEWTTVYRKRKNQKRHKKSSSGKVKLRPPRSTAVIITLQPEAEAQGMTYAKVLAETKYKIDLFSCGITNLRLKKAATGGRILQVPGATSGEKTDSLAQKLKTVLGDCMAKISRPTKCACLRILGLDDSVSTDEVIAAIAQQGSCSIDTFKTGEIRRSQWGTGSALVRCPVEVAKKLGDDGYLKVGWVSAVVKLLQPRPTRCYRCLNIGPVRAQCATDIDRSDECYRCGVRRHKAFECSALPKCSICTAAGKPSNHKMGSKTCA</sequence>
<gene>
    <name evidence="3" type="ORF">EEDITHA_LOCUS2142</name>
</gene>
<proteinExistence type="predicted"/>
<dbReference type="InterPro" id="IPR001878">
    <property type="entry name" value="Znf_CCHC"/>
</dbReference>
<dbReference type="InterPro" id="IPR036875">
    <property type="entry name" value="Znf_CCHC_sf"/>
</dbReference>
<protein>
    <recommendedName>
        <fullName evidence="2">CCHC-type domain-containing protein</fullName>
    </recommendedName>
</protein>
<feature type="compositionally biased region" description="Basic residues" evidence="1">
    <location>
        <begin position="90"/>
        <end position="111"/>
    </location>
</feature>
<feature type="domain" description="CCHC-type" evidence="2">
    <location>
        <begin position="306"/>
        <end position="322"/>
    </location>
</feature>
<reference evidence="3" key="1">
    <citation type="submission" date="2022-03" db="EMBL/GenBank/DDBJ databases">
        <authorList>
            <person name="Tunstrom K."/>
        </authorList>
    </citation>
    <scope>NUCLEOTIDE SEQUENCE</scope>
</reference>
<feature type="compositionally biased region" description="Polar residues" evidence="1">
    <location>
        <begin position="57"/>
        <end position="87"/>
    </location>
</feature>
<dbReference type="GO" id="GO:0003676">
    <property type="term" value="F:nucleic acid binding"/>
    <property type="evidence" value="ECO:0007669"/>
    <property type="project" value="InterPro"/>
</dbReference>
<dbReference type="GO" id="GO:0008270">
    <property type="term" value="F:zinc ion binding"/>
    <property type="evidence" value="ECO:0007669"/>
    <property type="project" value="InterPro"/>
</dbReference>
<accession>A0AAU9TFZ8</accession>